<evidence type="ECO:0000313" key="2">
    <source>
        <dbReference type="EMBL" id="OWY99954.1"/>
    </source>
</evidence>
<name>A0A225V3U3_9STRA</name>
<organism evidence="2 3">
    <name type="scientific">Phytophthora megakarya</name>
    <dbReference type="NCBI Taxonomy" id="4795"/>
    <lineage>
        <taxon>Eukaryota</taxon>
        <taxon>Sar</taxon>
        <taxon>Stramenopiles</taxon>
        <taxon>Oomycota</taxon>
        <taxon>Peronosporomycetes</taxon>
        <taxon>Peronosporales</taxon>
        <taxon>Peronosporaceae</taxon>
        <taxon>Phytophthora</taxon>
    </lineage>
</organism>
<gene>
    <name evidence="2" type="ORF">PHMEG_00028958</name>
</gene>
<evidence type="ECO:0000313" key="3">
    <source>
        <dbReference type="Proteomes" id="UP000198211"/>
    </source>
</evidence>
<dbReference type="EMBL" id="NBNE01008022">
    <property type="protein sequence ID" value="OWY99954.1"/>
    <property type="molecule type" value="Genomic_DNA"/>
</dbReference>
<sequence>MAADDPLGSSAAYVPVHRPDVDGDEEHKDSRPSQSLSRGSFLDLSRDSDTESSNGGGKCKRSSKRPGKTRKQSAPDTSTEIQEYPTQWVREYDDSCRPDGDLLLHDVDAAREMLKPFPVIWNQLRLDVRALILYGINYEGADRSVHGCFHKGPLLVMLLQMFWNELNDTLGTKYVPRRYFVAACAKLGSLVDNDEHLDLWGPLVPVVEDLLDDETQIPERGDHTDQNWTNQDGDDGDNDDDDDEEPMYESPPKRTRTKPKRRIAHVEAKNPAKRQHMRKTYIALVLKEHLMTDAMMIIEVSRERQGLSWVHFGVPMKWCDKSTNSPFGQTPGFPAYTQNRHDL</sequence>
<dbReference type="AlphaFoldDB" id="A0A225V3U3"/>
<feature type="compositionally biased region" description="Basic and acidic residues" evidence="1">
    <location>
        <begin position="17"/>
        <end position="31"/>
    </location>
</feature>
<comment type="caution">
    <text evidence="2">The sequence shown here is derived from an EMBL/GenBank/DDBJ whole genome shotgun (WGS) entry which is preliminary data.</text>
</comment>
<feature type="region of interest" description="Disordered" evidence="1">
    <location>
        <begin position="217"/>
        <end position="272"/>
    </location>
</feature>
<reference evidence="3" key="1">
    <citation type="submission" date="2017-03" db="EMBL/GenBank/DDBJ databases">
        <title>Phytopthora megakarya and P. palmivora, two closely related causual agents of cacao black pod achieved similar genome size and gene model numbers by different mechanisms.</title>
        <authorList>
            <person name="Ali S."/>
            <person name="Shao J."/>
            <person name="Larry D.J."/>
            <person name="Kronmiller B."/>
            <person name="Shen D."/>
            <person name="Strem M.D."/>
            <person name="Melnick R.L."/>
            <person name="Guiltinan M.J."/>
            <person name="Tyler B.M."/>
            <person name="Meinhardt L.W."/>
            <person name="Bailey B.A."/>
        </authorList>
    </citation>
    <scope>NUCLEOTIDE SEQUENCE [LARGE SCALE GENOMIC DNA]</scope>
    <source>
        <strain evidence="3">zdho120</strain>
    </source>
</reference>
<feature type="compositionally biased region" description="Polar residues" evidence="1">
    <location>
        <begin position="72"/>
        <end position="83"/>
    </location>
</feature>
<feature type="region of interest" description="Disordered" evidence="1">
    <location>
        <begin position="1"/>
        <end position="83"/>
    </location>
</feature>
<accession>A0A225V3U3</accession>
<dbReference type="Proteomes" id="UP000198211">
    <property type="component" value="Unassembled WGS sequence"/>
</dbReference>
<feature type="compositionally biased region" description="Basic residues" evidence="1">
    <location>
        <begin position="253"/>
        <end position="263"/>
    </location>
</feature>
<protein>
    <submittedName>
        <fullName evidence="2">Uncharacterized protein</fullName>
    </submittedName>
</protein>
<evidence type="ECO:0000256" key="1">
    <source>
        <dbReference type="SAM" id="MobiDB-lite"/>
    </source>
</evidence>
<keyword evidence="3" id="KW-1185">Reference proteome</keyword>
<feature type="compositionally biased region" description="Basic residues" evidence="1">
    <location>
        <begin position="58"/>
        <end position="71"/>
    </location>
</feature>
<proteinExistence type="predicted"/>
<feature type="compositionally biased region" description="Acidic residues" evidence="1">
    <location>
        <begin position="232"/>
        <end position="247"/>
    </location>
</feature>